<accession>A0A538TK54</accession>
<dbReference type="InterPro" id="IPR052902">
    <property type="entry name" value="ABC-2_transporter"/>
</dbReference>
<evidence type="ECO:0000259" key="6">
    <source>
        <dbReference type="Pfam" id="PF01061"/>
    </source>
</evidence>
<dbReference type="Pfam" id="PF01061">
    <property type="entry name" value="ABC2_membrane"/>
    <property type="match status" value="1"/>
</dbReference>
<evidence type="ECO:0000256" key="3">
    <source>
        <dbReference type="ARBA" id="ARBA00022989"/>
    </source>
</evidence>
<reference evidence="7 8" key="1">
    <citation type="journal article" date="2019" name="Nat. Microbiol.">
        <title>Mediterranean grassland soil C-N compound turnover is dependent on rainfall and depth, and is mediated by genomically divergent microorganisms.</title>
        <authorList>
            <person name="Diamond S."/>
            <person name="Andeer P.F."/>
            <person name="Li Z."/>
            <person name="Crits-Christoph A."/>
            <person name="Burstein D."/>
            <person name="Anantharaman K."/>
            <person name="Lane K.R."/>
            <person name="Thomas B.C."/>
            <person name="Pan C."/>
            <person name="Northen T.R."/>
            <person name="Banfield J.F."/>
        </authorList>
    </citation>
    <scope>NUCLEOTIDE SEQUENCE [LARGE SCALE GENOMIC DNA]</scope>
    <source>
        <strain evidence="7">WS_9</strain>
    </source>
</reference>
<comment type="subcellular location">
    <subcellularLocation>
        <location evidence="1">Membrane</location>
        <topology evidence="1">Multi-pass membrane protein</topology>
    </subcellularLocation>
</comment>
<evidence type="ECO:0000313" key="7">
    <source>
        <dbReference type="EMBL" id="TMQ64001.1"/>
    </source>
</evidence>
<evidence type="ECO:0000256" key="2">
    <source>
        <dbReference type="ARBA" id="ARBA00022692"/>
    </source>
</evidence>
<keyword evidence="3 5" id="KW-1133">Transmembrane helix</keyword>
<evidence type="ECO:0000256" key="5">
    <source>
        <dbReference type="SAM" id="Phobius"/>
    </source>
</evidence>
<dbReference type="PRINTS" id="PR00164">
    <property type="entry name" value="ABC2TRNSPORT"/>
</dbReference>
<dbReference type="AlphaFoldDB" id="A0A538TK54"/>
<feature type="transmembrane region" description="Helical" evidence="5">
    <location>
        <begin position="62"/>
        <end position="81"/>
    </location>
</feature>
<feature type="transmembrane region" description="Helical" evidence="5">
    <location>
        <begin position="122"/>
        <end position="139"/>
    </location>
</feature>
<feature type="transmembrane region" description="Helical" evidence="5">
    <location>
        <begin position="145"/>
        <end position="170"/>
    </location>
</feature>
<gene>
    <name evidence="7" type="ORF">E6K79_08410</name>
</gene>
<evidence type="ECO:0000256" key="1">
    <source>
        <dbReference type="ARBA" id="ARBA00004141"/>
    </source>
</evidence>
<dbReference type="PANTHER" id="PTHR43027:SF1">
    <property type="entry name" value="DOXORUBICIN RESISTANCE ABC TRANSPORTER PERMEASE PROTEIN DRRC-RELATED"/>
    <property type="match status" value="1"/>
</dbReference>
<comment type="caution">
    <text evidence="7">The sequence shown here is derived from an EMBL/GenBank/DDBJ whole genome shotgun (WGS) entry which is preliminary data.</text>
</comment>
<feature type="transmembrane region" description="Helical" evidence="5">
    <location>
        <begin position="31"/>
        <end position="50"/>
    </location>
</feature>
<evidence type="ECO:0000313" key="8">
    <source>
        <dbReference type="Proteomes" id="UP000317691"/>
    </source>
</evidence>
<proteinExistence type="predicted"/>
<feature type="transmembrane region" description="Helical" evidence="5">
    <location>
        <begin position="191"/>
        <end position="213"/>
    </location>
</feature>
<feature type="transmembrane region" description="Helical" evidence="5">
    <location>
        <begin position="233"/>
        <end position="255"/>
    </location>
</feature>
<keyword evidence="4 5" id="KW-0472">Membrane</keyword>
<organism evidence="7 8">
    <name type="scientific">Eiseniibacteriota bacterium</name>
    <dbReference type="NCBI Taxonomy" id="2212470"/>
    <lineage>
        <taxon>Bacteria</taxon>
        <taxon>Candidatus Eiseniibacteriota</taxon>
    </lineage>
</organism>
<name>A0A538TK54_UNCEI</name>
<protein>
    <submittedName>
        <fullName evidence="7">ABC transporter permease</fullName>
    </submittedName>
</protein>
<dbReference type="GO" id="GO:0140359">
    <property type="term" value="F:ABC-type transporter activity"/>
    <property type="evidence" value="ECO:0007669"/>
    <property type="project" value="InterPro"/>
</dbReference>
<dbReference type="InterPro" id="IPR000412">
    <property type="entry name" value="ABC_2_transport"/>
</dbReference>
<dbReference type="PANTHER" id="PTHR43027">
    <property type="entry name" value="DOXORUBICIN RESISTANCE ABC TRANSPORTER PERMEASE PROTEIN DRRC-RELATED"/>
    <property type="match status" value="1"/>
</dbReference>
<evidence type="ECO:0000256" key="4">
    <source>
        <dbReference type="ARBA" id="ARBA00023136"/>
    </source>
</evidence>
<dbReference type="EMBL" id="VBOZ01000028">
    <property type="protein sequence ID" value="TMQ64001.1"/>
    <property type="molecule type" value="Genomic_DNA"/>
</dbReference>
<feature type="domain" description="ABC-2 type transporter transmembrane" evidence="6">
    <location>
        <begin position="22"/>
        <end position="223"/>
    </location>
</feature>
<dbReference type="Proteomes" id="UP000317691">
    <property type="component" value="Unassembled WGS sequence"/>
</dbReference>
<sequence>MTLGETIRINLGAVWARARVRVVASWREKSWVVGETIFPFLAMSAFVLVYRGLKAPPIYEAFVVLGGAMIAYWNNVLWSMASQFFWEKEQGQLQLYLITPVSRMSILLGMALGGIAMTTSRAVVILAGGVLLFHVPLPLDRALPAFGLFLLTLGAVYSLGMILSSLFLLWGREAWYTATLFQEPIHLVSGFYFPVRALGSVAAGFAALLPITLGLDGIRQILYGEAAHGLLPLVWIPPIQVALLGIFVFLAQRALATMENLSKREGRLTLRGG</sequence>
<keyword evidence="2 5" id="KW-0812">Transmembrane</keyword>
<dbReference type="GO" id="GO:0043190">
    <property type="term" value="C:ATP-binding cassette (ABC) transporter complex"/>
    <property type="evidence" value="ECO:0007669"/>
    <property type="project" value="InterPro"/>
</dbReference>
<dbReference type="InterPro" id="IPR013525">
    <property type="entry name" value="ABC2_TM"/>
</dbReference>